<evidence type="ECO:0000313" key="2">
    <source>
        <dbReference type="Proteomes" id="UP001166585"/>
    </source>
</evidence>
<dbReference type="Gene3D" id="1.10.8.930">
    <property type="entry name" value="Protein of unknown function DUF1465"/>
    <property type="match status" value="1"/>
</dbReference>
<comment type="caution">
    <text evidence="1">The sequence shown here is derived from an EMBL/GenBank/DDBJ whole genome shotgun (WGS) entry which is preliminary data.</text>
</comment>
<dbReference type="RefSeq" id="WP_213757153.1">
    <property type="nucleotide sequence ID" value="NZ_JAHCQH010000023.1"/>
</dbReference>
<keyword evidence="2" id="KW-1185">Reference proteome</keyword>
<name>A0ABS5RBZ6_9HYPH</name>
<dbReference type="InterPro" id="IPR038301">
    <property type="entry name" value="AraC-like_sf"/>
</dbReference>
<accession>A0ABS5RBZ6</accession>
<reference evidence="1" key="1">
    <citation type="submission" date="2021-05" db="EMBL/GenBank/DDBJ databases">
        <authorList>
            <person name="Sun Q."/>
            <person name="Inoue M."/>
        </authorList>
    </citation>
    <scope>NUCLEOTIDE SEQUENCE</scope>
    <source>
        <strain evidence="1">VKM B-3255</strain>
    </source>
</reference>
<dbReference type="Proteomes" id="UP001166585">
    <property type="component" value="Unassembled WGS sequence"/>
</dbReference>
<protein>
    <submittedName>
        <fullName evidence="1">DUF1465 family protein</fullName>
    </submittedName>
</protein>
<sequence>MERADGKGDEPIRLAERRMASPAFAALFQQGMRLVEDAAAYLDGEGRQASRELSRAALAAYAQQSMHLSTRLMQLASWLLLQRAVAEGEMSQQTASRERVKIDLKGAAPDEAQEALLPDELIALIRRSHELQRQIAQFDAAISAGEEARPNAVATHLGRLRSAFERH</sequence>
<evidence type="ECO:0000313" key="1">
    <source>
        <dbReference type="EMBL" id="MBS9479186.1"/>
    </source>
</evidence>
<proteinExistence type="predicted"/>
<dbReference type="Pfam" id="PF07323">
    <property type="entry name" value="DUF1465"/>
    <property type="match status" value="1"/>
</dbReference>
<gene>
    <name evidence="1" type="ORF">KIP89_18930</name>
</gene>
<organism evidence="1 2">
    <name type="scientific">Ancylobacter radicis</name>
    <dbReference type="NCBI Taxonomy" id="2836179"/>
    <lineage>
        <taxon>Bacteria</taxon>
        <taxon>Pseudomonadati</taxon>
        <taxon>Pseudomonadota</taxon>
        <taxon>Alphaproteobacteria</taxon>
        <taxon>Hyphomicrobiales</taxon>
        <taxon>Xanthobacteraceae</taxon>
        <taxon>Ancylobacter</taxon>
    </lineage>
</organism>
<dbReference type="InterPro" id="IPR010848">
    <property type="entry name" value="DUF1465"/>
</dbReference>
<dbReference type="EMBL" id="JAHCQH010000023">
    <property type="protein sequence ID" value="MBS9479186.1"/>
    <property type="molecule type" value="Genomic_DNA"/>
</dbReference>